<feature type="domain" description="CN hydrolase" evidence="2">
    <location>
        <begin position="1"/>
        <end position="241"/>
    </location>
</feature>
<evidence type="ECO:0000313" key="4">
    <source>
        <dbReference type="Proteomes" id="UP000199516"/>
    </source>
</evidence>
<evidence type="ECO:0000256" key="1">
    <source>
        <dbReference type="ARBA" id="ARBA00010613"/>
    </source>
</evidence>
<organism evidence="3 4">
    <name type="scientific">Alteribacillus iranensis</name>
    <dbReference type="NCBI Taxonomy" id="930128"/>
    <lineage>
        <taxon>Bacteria</taxon>
        <taxon>Bacillati</taxon>
        <taxon>Bacillota</taxon>
        <taxon>Bacilli</taxon>
        <taxon>Bacillales</taxon>
        <taxon>Bacillaceae</taxon>
        <taxon>Alteribacillus</taxon>
    </lineage>
</organism>
<keyword evidence="3" id="KW-0378">Hydrolase</keyword>
<dbReference type="PANTHER" id="PTHR23088:SF27">
    <property type="entry name" value="DEAMINATED GLUTATHIONE AMIDASE"/>
    <property type="match status" value="1"/>
</dbReference>
<dbReference type="Gene3D" id="3.60.110.10">
    <property type="entry name" value="Carbon-nitrogen hydrolase"/>
    <property type="match status" value="1"/>
</dbReference>
<evidence type="ECO:0000259" key="2">
    <source>
        <dbReference type="PROSITE" id="PS50263"/>
    </source>
</evidence>
<keyword evidence="4" id="KW-1185">Reference proteome</keyword>
<protein>
    <submittedName>
        <fullName evidence="3">Predicted amidohydrolase</fullName>
    </submittedName>
</protein>
<dbReference type="GO" id="GO:0016787">
    <property type="term" value="F:hydrolase activity"/>
    <property type="evidence" value="ECO:0007669"/>
    <property type="project" value="UniProtKB-KW"/>
</dbReference>
<dbReference type="InterPro" id="IPR036526">
    <property type="entry name" value="C-N_Hydrolase_sf"/>
</dbReference>
<name>A0A1I2DFS3_9BACI</name>
<proteinExistence type="inferred from homology"/>
<dbReference type="PROSITE" id="PS50263">
    <property type="entry name" value="CN_HYDROLASE"/>
    <property type="match status" value="1"/>
</dbReference>
<accession>A0A1I2DFS3</accession>
<dbReference type="InterPro" id="IPR003010">
    <property type="entry name" value="C-N_Hydrolase"/>
</dbReference>
<dbReference type="AlphaFoldDB" id="A0A1I2DFS3"/>
<gene>
    <name evidence="3" type="ORF">SAMN05192532_10440</name>
</gene>
<dbReference type="CDD" id="cd07583">
    <property type="entry name" value="nitrilase_5"/>
    <property type="match status" value="1"/>
</dbReference>
<dbReference type="Pfam" id="PF00795">
    <property type="entry name" value="CN_hydrolase"/>
    <property type="match status" value="1"/>
</dbReference>
<dbReference type="RefSeq" id="WP_091661100.1">
    <property type="nucleotide sequence ID" value="NZ_FONT01000004.1"/>
</dbReference>
<comment type="similarity">
    <text evidence="1">Belongs to the carbon-nitrogen hydrolase superfamily. NIT1/NIT2 family.</text>
</comment>
<dbReference type="Proteomes" id="UP000199516">
    <property type="component" value="Unassembled WGS sequence"/>
</dbReference>
<dbReference type="OrthoDB" id="9811121at2"/>
<dbReference type="STRING" id="930128.SAMN05192532_10440"/>
<dbReference type="EMBL" id="FONT01000004">
    <property type="protein sequence ID" value="SFE79211.1"/>
    <property type="molecule type" value="Genomic_DNA"/>
</dbReference>
<sequence>MKLAIYQMDIIPGKPEENCKKVEQWIKETVQEHAVDAVVLPELWTTAYTLDELSELAEDENNDKILTFLQELAGTYKILLFGGSYAVKTSKGVVNRAPVITSDGETAEIYDKIHLVPMLDEPSYLTAGEKHPVMVESQNLKAMVGICYDLRFPELFRPLAAEGANVIVIPAEWPASRASHWEALLRARAIENQTYVVGCNRAGSYNGTEFAGCSMVIDPLGNTIKKASADREETVVAELDFDLTSETRKNIPVFESRNTSMYRI</sequence>
<dbReference type="SUPFAM" id="SSF56317">
    <property type="entry name" value="Carbon-nitrogen hydrolase"/>
    <property type="match status" value="1"/>
</dbReference>
<evidence type="ECO:0000313" key="3">
    <source>
        <dbReference type="EMBL" id="SFE79211.1"/>
    </source>
</evidence>
<reference evidence="3 4" key="1">
    <citation type="submission" date="2016-10" db="EMBL/GenBank/DDBJ databases">
        <authorList>
            <person name="de Groot N.N."/>
        </authorList>
    </citation>
    <scope>NUCLEOTIDE SEQUENCE [LARGE SCALE GENOMIC DNA]</scope>
    <source>
        <strain evidence="3 4">DSM 23995</strain>
    </source>
</reference>
<dbReference type="PANTHER" id="PTHR23088">
    <property type="entry name" value="NITRILASE-RELATED"/>
    <property type="match status" value="1"/>
</dbReference>